<dbReference type="Proteomes" id="UP000188879">
    <property type="component" value="Unassembled WGS sequence"/>
</dbReference>
<dbReference type="PANTHER" id="PTHR38442:SF1">
    <property type="entry name" value="INNER MEMBRANE PROTEIN"/>
    <property type="match status" value="1"/>
</dbReference>
<dbReference type="RefSeq" id="WP_076955566.1">
    <property type="nucleotide sequence ID" value="NZ_MLCO01000008.1"/>
</dbReference>
<dbReference type="Pfam" id="PF04286">
    <property type="entry name" value="DUF445"/>
    <property type="match status" value="1"/>
</dbReference>
<dbReference type="AlphaFoldDB" id="A0A1V2H985"/>
<dbReference type="EMBL" id="MLCO01000008">
    <property type="protein sequence ID" value="ONG58940.1"/>
    <property type="molecule type" value="Genomic_DNA"/>
</dbReference>
<evidence type="ECO:0000313" key="2">
    <source>
        <dbReference type="EMBL" id="ONG58940.1"/>
    </source>
</evidence>
<evidence type="ECO:0000256" key="1">
    <source>
        <dbReference type="SAM" id="Phobius"/>
    </source>
</evidence>
<sequence>MDGSAPLPPGLPPAPLADSEAELRRRLAGHRRLATGLLAGMGGLMLGAYALPPGYWTSLLQASAKAGLVGGLADWFAVTALFRRPMGLPIPHTAIIPRQKDRLGRGLGRFVANHVFTEAELDRVMARIDLAGLLRRYLSDPANCRPAAEALATSLPALLNSLEDGRARRLLSRLLPRLVSGPGSARLLARALRALMAGGQHQAVFGLALEQMKALLAAKEEDLRGAIQARVRAEGGAFVGWLAGGTVARRILTAINQELEKVEPGDSALRQAFETWLSAEIERLETDPERAAAIGRALREAVAHPTVAAWLMDLWGRLKAMVAADAGAPEGRGVALIAGLFANLGTLLAEDAAARDRLNGFATRAARAALPSAQAQLSDFIAGVVARWDTATVVEKIELRVGRDLQYVRINGTLVGFLAGGALYALMRAIFGDVAS</sequence>
<feature type="transmembrane region" description="Helical" evidence="1">
    <location>
        <begin position="410"/>
        <end position="431"/>
    </location>
</feature>
<accession>A0A1V2H985</accession>
<dbReference type="OrthoDB" id="9769590at2"/>
<keyword evidence="1" id="KW-0812">Transmembrane</keyword>
<dbReference type="GO" id="GO:0005886">
    <property type="term" value="C:plasma membrane"/>
    <property type="evidence" value="ECO:0007669"/>
    <property type="project" value="TreeGrafter"/>
</dbReference>
<proteinExistence type="predicted"/>
<comment type="caution">
    <text evidence="2">The sequence shown here is derived from an EMBL/GenBank/DDBJ whole genome shotgun (WGS) entry which is preliminary data.</text>
</comment>
<gene>
    <name evidence="2" type="ORF">BKE38_01270</name>
</gene>
<protein>
    <recommendedName>
        <fullName evidence="4">DUF445 domain-containing protein</fullName>
    </recommendedName>
</protein>
<evidence type="ECO:0008006" key="4">
    <source>
        <dbReference type="Google" id="ProtNLM"/>
    </source>
</evidence>
<name>A0A1V2H985_9PROT</name>
<dbReference type="PANTHER" id="PTHR38442">
    <property type="entry name" value="INNER MEMBRANE PROTEIN-RELATED"/>
    <property type="match status" value="1"/>
</dbReference>
<keyword evidence="1" id="KW-0472">Membrane</keyword>
<dbReference type="InterPro" id="IPR007383">
    <property type="entry name" value="DUF445"/>
</dbReference>
<feature type="transmembrane region" description="Helical" evidence="1">
    <location>
        <begin position="33"/>
        <end position="51"/>
    </location>
</feature>
<evidence type="ECO:0000313" key="3">
    <source>
        <dbReference type="Proteomes" id="UP000188879"/>
    </source>
</evidence>
<reference evidence="2 3" key="1">
    <citation type="submission" date="2016-10" db="EMBL/GenBank/DDBJ databases">
        <title>Draft Genome sequence of Roseomonas sp. strain M3.</title>
        <authorList>
            <person name="Subhash Y."/>
            <person name="Lee S."/>
        </authorList>
    </citation>
    <scope>NUCLEOTIDE SEQUENCE [LARGE SCALE GENOMIC DNA]</scope>
    <source>
        <strain evidence="2 3">M3</strain>
    </source>
</reference>
<keyword evidence="3" id="KW-1185">Reference proteome</keyword>
<organism evidence="2 3">
    <name type="scientific">Teichococcus deserti</name>
    <dbReference type="NCBI Taxonomy" id="1817963"/>
    <lineage>
        <taxon>Bacteria</taxon>
        <taxon>Pseudomonadati</taxon>
        <taxon>Pseudomonadota</taxon>
        <taxon>Alphaproteobacteria</taxon>
        <taxon>Acetobacterales</taxon>
        <taxon>Roseomonadaceae</taxon>
        <taxon>Roseomonas</taxon>
    </lineage>
</organism>
<keyword evidence="1" id="KW-1133">Transmembrane helix</keyword>